<organism evidence="3 4">
    <name type="scientific">Thiohalorhabdus methylotrophus</name>
    <dbReference type="NCBI Taxonomy" id="3242694"/>
    <lineage>
        <taxon>Bacteria</taxon>
        <taxon>Pseudomonadati</taxon>
        <taxon>Pseudomonadota</taxon>
        <taxon>Gammaproteobacteria</taxon>
        <taxon>Thiohalorhabdales</taxon>
        <taxon>Thiohalorhabdaceae</taxon>
        <taxon>Thiohalorhabdus</taxon>
    </lineage>
</organism>
<dbReference type="RefSeq" id="WP_373655110.1">
    <property type="nucleotide sequence ID" value="NZ_JBGUAW010000003.1"/>
</dbReference>
<feature type="domain" description="Lipid/polyisoprenoid-binding YceI-like" evidence="2">
    <location>
        <begin position="54"/>
        <end position="233"/>
    </location>
</feature>
<dbReference type="Pfam" id="PF04264">
    <property type="entry name" value="YceI"/>
    <property type="match status" value="1"/>
</dbReference>
<accession>A0ABV4TTK1</accession>
<proteinExistence type="predicted"/>
<evidence type="ECO:0000259" key="2">
    <source>
        <dbReference type="Pfam" id="PF04264"/>
    </source>
</evidence>
<feature type="chain" id="PRO_5046240145" evidence="1">
    <location>
        <begin position="19"/>
        <end position="287"/>
    </location>
</feature>
<protein>
    <submittedName>
        <fullName evidence="3">YceI family protein</fullName>
    </submittedName>
</protein>
<keyword evidence="4" id="KW-1185">Reference proteome</keyword>
<dbReference type="EMBL" id="JBGUAW010000003">
    <property type="protein sequence ID" value="MFA9460327.1"/>
    <property type="molecule type" value="Genomic_DNA"/>
</dbReference>
<name>A0ABV4TTK1_9GAMM</name>
<comment type="caution">
    <text evidence="3">The sequence shown here is derived from an EMBL/GenBank/DDBJ whole genome shotgun (WGS) entry which is preliminary data.</text>
</comment>
<dbReference type="InterPro" id="IPR036761">
    <property type="entry name" value="TTHA0802/YceI-like_sf"/>
</dbReference>
<dbReference type="Proteomes" id="UP001575181">
    <property type="component" value="Unassembled WGS sequence"/>
</dbReference>
<keyword evidence="1" id="KW-0732">Signal</keyword>
<evidence type="ECO:0000313" key="3">
    <source>
        <dbReference type="EMBL" id="MFA9460327.1"/>
    </source>
</evidence>
<gene>
    <name evidence="3" type="ORF">ACERLL_05745</name>
</gene>
<feature type="signal peptide" evidence="1">
    <location>
        <begin position="1"/>
        <end position="18"/>
    </location>
</feature>
<evidence type="ECO:0000256" key="1">
    <source>
        <dbReference type="SAM" id="SignalP"/>
    </source>
</evidence>
<dbReference type="SUPFAM" id="SSF101874">
    <property type="entry name" value="YceI-like"/>
    <property type="match status" value="1"/>
</dbReference>
<dbReference type="Gene3D" id="2.40.128.110">
    <property type="entry name" value="Lipid/polyisoprenoid-binding, YceI-like"/>
    <property type="match status" value="1"/>
</dbReference>
<sequence length="287" mass="30825">MRVSGVCAAALLGGLLLAGCGAREGPRIHAVEGPPEAFPAPAYRQALRAGKRVYRVDPCLSRVTIRVSAGGPLAELGHNHVVSTRELHGYVLDPAAGGSGRTDIYVPVTALEVDKPRLVEEAGFDTELSEQEKAQTRYNMLAEVLEAHKYPYVRIHATPAPDSPTPPEALTVDLTIHGETQTRRVPVRMRRTEDWLEVRGRLSVRHEDFGMEPFTALAGQLRVKEELDLRFLVHATVVERWNGAGAGSVLEGGARRCTVGGVVETVPAWPEGTAGAAPGSIEGGQPQ</sequence>
<evidence type="ECO:0000313" key="4">
    <source>
        <dbReference type="Proteomes" id="UP001575181"/>
    </source>
</evidence>
<dbReference type="InterPro" id="IPR007372">
    <property type="entry name" value="Lipid/polyisoprenoid-bd_YceI"/>
</dbReference>
<reference evidence="3 4" key="1">
    <citation type="submission" date="2024-08" db="EMBL/GenBank/DDBJ databases">
        <title>Whole-genome sequencing of halo(alkali)philic microorganisms from hypersaline lakes.</title>
        <authorList>
            <person name="Sorokin D.Y."/>
            <person name="Merkel A.Y."/>
            <person name="Messina E."/>
            <person name="Yakimov M."/>
        </authorList>
    </citation>
    <scope>NUCLEOTIDE SEQUENCE [LARGE SCALE GENOMIC DNA]</scope>
    <source>
        <strain evidence="3 4">Cl-TMA</strain>
    </source>
</reference>
<dbReference type="PROSITE" id="PS51257">
    <property type="entry name" value="PROKAR_LIPOPROTEIN"/>
    <property type="match status" value="1"/>
</dbReference>